<dbReference type="HOGENOM" id="CLU_3392539_0_0_1"/>
<proteinExistence type="predicted"/>
<evidence type="ECO:0000313" key="2">
    <source>
        <dbReference type="Proteomes" id="UP000001312"/>
    </source>
</evidence>
<reference evidence="2" key="1">
    <citation type="journal article" date="2011" name="PLoS Genet.">
        <title>Genomic analysis of the necrotrophic fungal pathogens Sclerotinia sclerotiorum and Botrytis cinerea.</title>
        <authorList>
            <person name="Amselem J."/>
            <person name="Cuomo C.A."/>
            <person name="van Kan J.A."/>
            <person name="Viaud M."/>
            <person name="Benito E.P."/>
            <person name="Couloux A."/>
            <person name="Coutinho P.M."/>
            <person name="de Vries R.P."/>
            <person name="Dyer P.S."/>
            <person name="Fillinger S."/>
            <person name="Fournier E."/>
            <person name="Gout L."/>
            <person name="Hahn M."/>
            <person name="Kohn L."/>
            <person name="Lapalu N."/>
            <person name="Plummer K.M."/>
            <person name="Pradier J.M."/>
            <person name="Quevillon E."/>
            <person name="Sharon A."/>
            <person name="Simon A."/>
            <person name="ten Have A."/>
            <person name="Tudzynski B."/>
            <person name="Tudzynski P."/>
            <person name="Wincker P."/>
            <person name="Andrew M."/>
            <person name="Anthouard V."/>
            <person name="Beever R.E."/>
            <person name="Beffa R."/>
            <person name="Benoit I."/>
            <person name="Bouzid O."/>
            <person name="Brault B."/>
            <person name="Chen Z."/>
            <person name="Choquer M."/>
            <person name="Collemare J."/>
            <person name="Cotton P."/>
            <person name="Danchin E.G."/>
            <person name="Da Silva C."/>
            <person name="Gautier A."/>
            <person name="Giraud C."/>
            <person name="Giraud T."/>
            <person name="Gonzalez C."/>
            <person name="Grossetete S."/>
            <person name="Guldener U."/>
            <person name="Henrissat B."/>
            <person name="Howlett B.J."/>
            <person name="Kodira C."/>
            <person name="Kretschmer M."/>
            <person name="Lappartient A."/>
            <person name="Leroch M."/>
            <person name="Levis C."/>
            <person name="Mauceli E."/>
            <person name="Neuveglise C."/>
            <person name="Oeser B."/>
            <person name="Pearson M."/>
            <person name="Poulain J."/>
            <person name="Poussereau N."/>
            <person name="Quesneville H."/>
            <person name="Rascle C."/>
            <person name="Schumacher J."/>
            <person name="Segurens B."/>
            <person name="Sexton A."/>
            <person name="Silva E."/>
            <person name="Sirven C."/>
            <person name="Soanes D.M."/>
            <person name="Talbot N.J."/>
            <person name="Templeton M."/>
            <person name="Yandava C."/>
            <person name="Yarden O."/>
            <person name="Zeng Q."/>
            <person name="Rollins J.A."/>
            <person name="Lebrun M.H."/>
            <person name="Dickman M."/>
        </authorList>
    </citation>
    <scope>NUCLEOTIDE SEQUENCE [LARGE SCALE GENOMIC DNA]</scope>
    <source>
        <strain evidence="2">ATCC 18683 / 1980 / Ss-1</strain>
    </source>
</reference>
<keyword evidence="2" id="KW-1185">Reference proteome</keyword>
<dbReference type="Proteomes" id="UP000001312">
    <property type="component" value="Unassembled WGS sequence"/>
</dbReference>
<dbReference type="EMBL" id="CH476625">
    <property type="protein sequence ID" value="EDO01787.1"/>
    <property type="molecule type" value="Genomic_DNA"/>
</dbReference>
<evidence type="ECO:0000313" key="1">
    <source>
        <dbReference type="EMBL" id="EDO01787.1"/>
    </source>
</evidence>
<sequence length="32" mass="3650">MCIGMKMSRILDGAREKRVFGLSRQILPSLNE</sequence>
<dbReference type="GeneID" id="5491003"/>
<dbReference type="KEGG" id="ssl:SS1G_04262"/>
<organism evidence="1 2">
    <name type="scientific">Sclerotinia sclerotiorum (strain ATCC 18683 / 1980 / Ss-1)</name>
    <name type="common">White mold</name>
    <name type="synonym">Whetzelinia sclerotiorum</name>
    <dbReference type="NCBI Taxonomy" id="665079"/>
    <lineage>
        <taxon>Eukaryota</taxon>
        <taxon>Fungi</taxon>
        <taxon>Dikarya</taxon>
        <taxon>Ascomycota</taxon>
        <taxon>Pezizomycotina</taxon>
        <taxon>Leotiomycetes</taxon>
        <taxon>Helotiales</taxon>
        <taxon>Sclerotiniaceae</taxon>
        <taxon>Sclerotinia</taxon>
    </lineage>
</organism>
<protein>
    <submittedName>
        <fullName evidence="1">Uncharacterized protein</fullName>
    </submittedName>
</protein>
<gene>
    <name evidence="1" type="ORF">SS1G_04262</name>
</gene>
<dbReference type="AlphaFoldDB" id="A7EG21"/>
<dbReference type="RefSeq" id="XP_001594455.1">
    <property type="nucleotide sequence ID" value="XM_001594405.1"/>
</dbReference>
<accession>A7EG21</accession>
<dbReference type="InParanoid" id="A7EG21"/>
<name>A7EG21_SCLS1</name>